<keyword evidence="2" id="KW-0378">Hydrolase</keyword>
<dbReference type="InterPro" id="IPR036412">
    <property type="entry name" value="HAD-like_sf"/>
</dbReference>
<dbReference type="OrthoDB" id="264363at2"/>
<gene>
    <name evidence="3" type="ORF">ESV85_00665</name>
</gene>
<evidence type="ECO:0000256" key="2">
    <source>
        <dbReference type="ARBA" id="ARBA00022801"/>
    </source>
</evidence>
<sequence>MEHSFAFDTWFALLLQYAWVESLSENYRPFGEIADATLKMTAEKLDRKITQSEIKFLLSIIKTLPPHGDEIEGMAKLKEVDIPMVALTNGSLDVANAQMEFSGLIKFLERVFSVEEVGYFKPHPSRYLYVLKEMGYSAKDTMLVACHPWDLLGAKRAGLQTCLIKREGVPDYPYSEPFDLEVHNLKEVPKNFKN</sequence>
<dbReference type="NCBIfam" id="TIGR01428">
    <property type="entry name" value="HAD_type_II"/>
    <property type="match status" value="1"/>
</dbReference>
<evidence type="ECO:0000313" key="3">
    <source>
        <dbReference type="EMBL" id="TXE14103.1"/>
    </source>
</evidence>
<dbReference type="SUPFAM" id="SSF56784">
    <property type="entry name" value="HAD-like"/>
    <property type="match status" value="1"/>
</dbReference>
<dbReference type="RefSeq" id="WP_146914352.1">
    <property type="nucleotide sequence ID" value="NZ_VORW01000001.1"/>
</dbReference>
<organism evidence="3 4">
    <name type="scientific">Algoriphagus aquimarinus</name>
    <dbReference type="NCBI Taxonomy" id="237018"/>
    <lineage>
        <taxon>Bacteria</taxon>
        <taxon>Pseudomonadati</taxon>
        <taxon>Bacteroidota</taxon>
        <taxon>Cytophagia</taxon>
        <taxon>Cytophagales</taxon>
        <taxon>Cyclobacteriaceae</taxon>
        <taxon>Algoriphagus</taxon>
    </lineage>
</organism>
<dbReference type="GO" id="GO:0019120">
    <property type="term" value="F:hydrolase activity, acting on acid halide bonds, in C-halide compounds"/>
    <property type="evidence" value="ECO:0007669"/>
    <property type="project" value="InterPro"/>
</dbReference>
<dbReference type="PANTHER" id="PTHR43316:SF3">
    <property type="entry name" value="HALOACID DEHALOGENASE, TYPE II (AFU_ORTHOLOGUE AFUA_2G07750)-RELATED"/>
    <property type="match status" value="1"/>
</dbReference>
<dbReference type="Gene3D" id="1.10.150.240">
    <property type="entry name" value="Putative phosphatase, domain 2"/>
    <property type="match status" value="1"/>
</dbReference>
<dbReference type="NCBIfam" id="TIGR01493">
    <property type="entry name" value="HAD-SF-IA-v2"/>
    <property type="match status" value="1"/>
</dbReference>
<comment type="caution">
    <text evidence="3">The sequence shown here is derived from an EMBL/GenBank/DDBJ whole genome shotgun (WGS) entry which is preliminary data.</text>
</comment>
<evidence type="ECO:0000256" key="1">
    <source>
        <dbReference type="ARBA" id="ARBA00008106"/>
    </source>
</evidence>
<dbReference type="AlphaFoldDB" id="A0A5C7B2A2"/>
<accession>A0A5C7B2A2</accession>
<dbReference type="PANTHER" id="PTHR43316">
    <property type="entry name" value="HYDROLASE, HALOACID DELAHOGENASE-RELATED"/>
    <property type="match status" value="1"/>
</dbReference>
<dbReference type="EMBL" id="VORW01000001">
    <property type="protein sequence ID" value="TXE14103.1"/>
    <property type="molecule type" value="Genomic_DNA"/>
</dbReference>
<dbReference type="InterPro" id="IPR023198">
    <property type="entry name" value="PGP-like_dom2"/>
</dbReference>
<dbReference type="Pfam" id="PF00702">
    <property type="entry name" value="Hydrolase"/>
    <property type="match status" value="1"/>
</dbReference>
<name>A0A5C7B2A2_9BACT</name>
<reference evidence="3 4" key="1">
    <citation type="submission" date="2019-08" db="EMBL/GenBank/DDBJ databases">
        <title>Genomes sequence of Algoriphagus aquimarinus ACAM450.</title>
        <authorList>
            <person name="Bowman J.P."/>
        </authorList>
    </citation>
    <scope>NUCLEOTIDE SEQUENCE [LARGE SCALE GENOMIC DNA]</scope>
    <source>
        <strain evidence="3 4">ACAM 450</strain>
    </source>
</reference>
<comment type="similarity">
    <text evidence="1">Belongs to the HAD-like hydrolase superfamily. S-2-haloalkanoic acid dehalogenase family.</text>
</comment>
<dbReference type="InterPro" id="IPR006328">
    <property type="entry name" value="2-HAD"/>
</dbReference>
<dbReference type="InterPro" id="IPR023214">
    <property type="entry name" value="HAD_sf"/>
</dbReference>
<dbReference type="Proteomes" id="UP000321935">
    <property type="component" value="Unassembled WGS sequence"/>
</dbReference>
<dbReference type="InterPro" id="IPR051540">
    <property type="entry name" value="S-2-haloacid_dehalogenase"/>
</dbReference>
<dbReference type="PRINTS" id="PR00413">
    <property type="entry name" value="HADHALOGNASE"/>
</dbReference>
<dbReference type="Gene3D" id="3.40.50.1000">
    <property type="entry name" value="HAD superfamily/HAD-like"/>
    <property type="match status" value="1"/>
</dbReference>
<evidence type="ECO:0000313" key="4">
    <source>
        <dbReference type="Proteomes" id="UP000321935"/>
    </source>
</evidence>
<proteinExistence type="inferred from homology"/>
<protein>
    <submittedName>
        <fullName evidence="3">Haloacid dehalogenase type II</fullName>
    </submittedName>
</protein>
<dbReference type="InterPro" id="IPR006439">
    <property type="entry name" value="HAD-SF_hydro_IA"/>
</dbReference>